<dbReference type="EMBL" id="CP050965">
    <property type="protein sequence ID" value="QIX88559.1"/>
    <property type="molecule type" value="Genomic_DNA"/>
</dbReference>
<evidence type="ECO:0000313" key="1">
    <source>
        <dbReference type="EMBL" id="KXB62864.1"/>
    </source>
</evidence>
<dbReference type="STRING" id="1379.HMPREF3186_00328"/>
<evidence type="ECO:0000313" key="3">
    <source>
        <dbReference type="Proteomes" id="UP000070355"/>
    </source>
</evidence>
<organism evidence="1 3">
    <name type="scientific">Gemella haemolysans</name>
    <dbReference type="NCBI Taxonomy" id="1379"/>
    <lineage>
        <taxon>Bacteria</taxon>
        <taxon>Bacillati</taxon>
        <taxon>Bacillota</taxon>
        <taxon>Bacilli</taxon>
        <taxon>Bacillales</taxon>
        <taxon>Gemellaceae</taxon>
        <taxon>Gemella</taxon>
    </lineage>
</organism>
<reference evidence="1" key="1">
    <citation type="submission" date="2016-01" db="EMBL/GenBank/DDBJ databases">
        <authorList>
            <person name="Oliw E.H."/>
        </authorList>
    </citation>
    <scope>NUCLEOTIDE SEQUENCE [LARGE SCALE GENOMIC DNA]</scope>
    <source>
        <strain evidence="1">DNF01167</strain>
    </source>
</reference>
<evidence type="ECO:0000313" key="2">
    <source>
        <dbReference type="EMBL" id="QIX88559.1"/>
    </source>
</evidence>
<reference evidence="3" key="2">
    <citation type="submission" date="2016-01" db="EMBL/GenBank/DDBJ databases">
        <authorList>
            <person name="Mitreva M."/>
            <person name="Pepin K.H."/>
            <person name="Mihindukulasuriya K.A."/>
            <person name="Fulton R."/>
            <person name="Fronick C."/>
            <person name="O'Laughlin M."/>
            <person name="Miner T."/>
            <person name="Herter B."/>
            <person name="Rosa B.A."/>
            <person name="Cordes M."/>
            <person name="Tomlinson C."/>
            <person name="Wollam A."/>
            <person name="Palsikar V.B."/>
            <person name="Mardis E.R."/>
            <person name="Wilson R.K."/>
        </authorList>
    </citation>
    <scope>NUCLEOTIDE SEQUENCE [LARGE SCALE GENOMIC DNA]</scope>
    <source>
        <strain evidence="3">DNF01167</strain>
    </source>
</reference>
<gene>
    <name evidence="2" type="ORF">FOC48_07155</name>
    <name evidence="1" type="ORF">HMPREF3186_00328</name>
</gene>
<dbReference type="OrthoDB" id="2988729at2"/>
<proteinExistence type="predicted"/>
<dbReference type="Proteomes" id="UP000501205">
    <property type="component" value="Chromosome"/>
</dbReference>
<sequence length="106" mass="12919">MEIKDFKEHVLKTLLEYEQLNKELQTVRETYITALSNFYKDNRVFFCTDKEELVREFFNSEIFNQAHFLTIHKSLINEVETNVKIKHTELVEAFNMLDKLWERKEN</sequence>
<dbReference type="PATRIC" id="fig|1379.3.peg.324"/>
<dbReference type="Proteomes" id="UP000070355">
    <property type="component" value="Unassembled WGS sequence"/>
</dbReference>
<reference evidence="2 4" key="3">
    <citation type="submission" date="2019-11" db="EMBL/GenBank/DDBJ databases">
        <title>FDA dAtabase for Regulatory Grade micrObial Sequences (FDA-ARGOS): Supporting development and validation of Infectious Disease Dx tests.</title>
        <authorList>
            <person name="Damon A."/>
            <person name="Tallon L."/>
            <person name="Sadzewicz L."/>
            <person name="Vavikolanu K."/>
            <person name="Mehta A."/>
            <person name="Aluvathingal J."/>
            <person name="Nadendla S."/>
            <person name="Myers T."/>
            <person name="Yan Y."/>
            <person name="Sichtig H."/>
        </authorList>
    </citation>
    <scope>NUCLEOTIDE SEQUENCE [LARGE SCALE GENOMIC DNA]</scope>
    <source>
        <strain evidence="2 4">FDAARGOS_740</strain>
    </source>
</reference>
<accession>A0A134A559</accession>
<name>A0A134A559_9BACL</name>
<keyword evidence="4" id="KW-1185">Reference proteome</keyword>
<dbReference type="EMBL" id="LSDC01000020">
    <property type="protein sequence ID" value="KXB62864.1"/>
    <property type="molecule type" value="Genomic_DNA"/>
</dbReference>
<dbReference type="RefSeq" id="WP_003147360.1">
    <property type="nucleotide sequence ID" value="NZ_CP050965.1"/>
</dbReference>
<protein>
    <submittedName>
        <fullName evidence="1">Uncharacterized protein</fullName>
    </submittedName>
</protein>
<dbReference type="AlphaFoldDB" id="A0A134A559"/>
<evidence type="ECO:0000313" key="4">
    <source>
        <dbReference type="Proteomes" id="UP000501205"/>
    </source>
</evidence>